<reference evidence="1" key="1">
    <citation type="submission" date="2014-09" db="EMBL/GenBank/DDBJ databases">
        <authorList>
            <person name="Magalhaes I.L.F."/>
            <person name="Oliveira U."/>
            <person name="Santos F.R."/>
            <person name="Vidigal T.H.D.A."/>
            <person name="Brescovit A.D."/>
            <person name="Santos A.J."/>
        </authorList>
    </citation>
    <scope>NUCLEOTIDE SEQUENCE</scope>
    <source>
        <tissue evidence="1">Shoot tissue taken approximately 20 cm above the soil surface</tissue>
    </source>
</reference>
<sequence length="25" mass="2893">MNHAPQQARSYPASWALRRLHAIAF</sequence>
<proteinExistence type="predicted"/>
<dbReference type="EMBL" id="GBRH01262367">
    <property type="protein sequence ID" value="JAD35528.1"/>
    <property type="molecule type" value="Transcribed_RNA"/>
</dbReference>
<protein>
    <submittedName>
        <fullName evidence="1">Uncharacterized protein</fullName>
    </submittedName>
</protein>
<accession>A0A0A8ZCX2</accession>
<evidence type="ECO:0000313" key="1">
    <source>
        <dbReference type="EMBL" id="JAD35528.1"/>
    </source>
</evidence>
<dbReference type="AlphaFoldDB" id="A0A0A8ZCX2"/>
<name>A0A0A8ZCX2_ARUDO</name>
<organism evidence="1">
    <name type="scientific">Arundo donax</name>
    <name type="common">Giant reed</name>
    <name type="synonym">Donax arundinaceus</name>
    <dbReference type="NCBI Taxonomy" id="35708"/>
    <lineage>
        <taxon>Eukaryota</taxon>
        <taxon>Viridiplantae</taxon>
        <taxon>Streptophyta</taxon>
        <taxon>Embryophyta</taxon>
        <taxon>Tracheophyta</taxon>
        <taxon>Spermatophyta</taxon>
        <taxon>Magnoliopsida</taxon>
        <taxon>Liliopsida</taxon>
        <taxon>Poales</taxon>
        <taxon>Poaceae</taxon>
        <taxon>PACMAD clade</taxon>
        <taxon>Arundinoideae</taxon>
        <taxon>Arundineae</taxon>
        <taxon>Arundo</taxon>
    </lineage>
</organism>
<reference evidence="1" key="2">
    <citation type="journal article" date="2015" name="Data Brief">
        <title>Shoot transcriptome of the giant reed, Arundo donax.</title>
        <authorList>
            <person name="Barrero R.A."/>
            <person name="Guerrero F.D."/>
            <person name="Moolhuijzen P."/>
            <person name="Goolsby J.A."/>
            <person name="Tidwell J."/>
            <person name="Bellgard S.E."/>
            <person name="Bellgard M.I."/>
        </authorList>
    </citation>
    <scope>NUCLEOTIDE SEQUENCE</scope>
    <source>
        <tissue evidence="1">Shoot tissue taken approximately 20 cm above the soil surface</tissue>
    </source>
</reference>